<gene>
    <name evidence="2" type="ORF">B7R21_03330</name>
</gene>
<organism evidence="2 3">
    <name type="scientific">Subtercola boreus</name>
    <dbReference type="NCBI Taxonomy" id="120213"/>
    <lineage>
        <taxon>Bacteria</taxon>
        <taxon>Bacillati</taxon>
        <taxon>Actinomycetota</taxon>
        <taxon>Actinomycetes</taxon>
        <taxon>Micrococcales</taxon>
        <taxon>Microbacteriaceae</taxon>
        <taxon>Subtercola</taxon>
    </lineage>
</organism>
<keyword evidence="1" id="KW-0732">Signal</keyword>
<dbReference type="InterPro" id="IPR024079">
    <property type="entry name" value="MetalloPept_cat_dom_sf"/>
</dbReference>
<dbReference type="EMBL" id="NBXA01000006">
    <property type="protein sequence ID" value="RFA15750.1"/>
    <property type="molecule type" value="Genomic_DNA"/>
</dbReference>
<proteinExistence type="predicted"/>
<dbReference type="Gene3D" id="3.40.390.10">
    <property type="entry name" value="Collagenase (Catalytic Domain)"/>
    <property type="match status" value="1"/>
</dbReference>
<sequence length="342" mass="37279">MLVGGLIAASVVGLCPLPLSASATATGKCIWYDFDVQPTTPGSPRAPLEDCALHPEWPAEASYYWDKEKTVIFEPRTQQFDYSAFSQLNPFTGVGYSFRKANELFPDTSDDAHARVAMEYAQMSLTPKARALEQRRGVTTGDICQVVPMLWSDNEIKDWNSYAMLPPSPRPDGRTGTYTYSLSTTLTAEQRAVIARGLVDFANMIDGSRQPRLVEWESGDLNPPVITFTNAPGGFDDPDRVAQALAVRNDNGRDGLSRWVNGNVEFRDKPGSLSSWTVIHEILHVYGFGHLGPSRDLQVMSAVGPTPDDLNRGRWSGDQPPAVNNGADACTKVGVDAAAAPQ</sequence>
<evidence type="ECO:0000313" key="2">
    <source>
        <dbReference type="EMBL" id="RFA15750.1"/>
    </source>
</evidence>
<dbReference type="SUPFAM" id="SSF55486">
    <property type="entry name" value="Metalloproteases ('zincins'), catalytic domain"/>
    <property type="match status" value="1"/>
</dbReference>
<reference evidence="2 3" key="1">
    <citation type="submission" date="2017-04" db="EMBL/GenBank/DDBJ databases">
        <title>Comparative genome analysis of Subtercola boreus.</title>
        <authorList>
            <person name="Cho Y.-J."/>
            <person name="Cho A."/>
            <person name="Kim O.-S."/>
            <person name="Lee J.-I."/>
        </authorList>
    </citation>
    <scope>NUCLEOTIDE SEQUENCE [LARGE SCALE GENOMIC DNA]</scope>
    <source>
        <strain evidence="2 3">P27444</strain>
    </source>
</reference>
<evidence type="ECO:0000313" key="3">
    <source>
        <dbReference type="Proteomes" id="UP000256709"/>
    </source>
</evidence>
<dbReference type="AlphaFoldDB" id="A0A3E0W193"/>
<feature type="signal peptide" evidence="1">
    <location>
        <begin position="1"/>
        <end position="21"/>
    </location>
</feature>
<comment type="caution">
    <text evidence="2">The sequence shown here is derived from an EMBL/GenBank/DDBJ whole genome shotgun (WGS) entry which is preliminary data.</text>
</comment>
<protein>
    <recommendedName>
        <fullName evidence="4">Peptidase M10 metallopeptidase domain-containing protein</fullName>
    </recommendedName>
</protein>
<evidence type="ECO:0000256" key="1">
    <source>
        <dbReference type="SAM" id="SignalP"/>
    </source>
</evidence>
<feature type="chain" id="PRO_5017667151" description="Peptidase M10 metallopeptidase domain-containing protein" evidence="1">
    <location>
        <begin position="22"/>
        <end position="342"/>
    </location>
</feature>
<evidence type="ECO:0008006" key="4">
    <source>
        <dbReference type="Google" id="ProtNLM"/>
    </source>
</evidence>
<dbReference type="Proteomes" id="UP000256709">
    <property type="component" value="Unassembled WGS sequence"/>
</dbReference>
<name>A0A3E0W193_9MICO</name>
<accession>A0A3E0W193</accession>
<dbReference type="RefSeq" id="WP_116281839.1">
    <property type="nucleotide sequence ID" value="NZ_NBXA01000006.1"/>
</dbReference>
<dbReference type="OrthoDB" id="9893367at2"/>
<dbReference type="GO" id="GO:0008237">
    <property type="term" value="F:metallopeptidase activity"/>
    <property type="evidence" value="ECO:0007669"/>
    <property type="project" value="InterPro"/>
</dbReference>